<protein>
    <submittedName>
        <fullName evidence="1">Uncharacterized protein</fullName>
    </submittedName>
</protein>
<accession>A0A7S1UN15</accession>
<dbReference type="AlphaFoldDB" id="A0A7S1UN15"/>
<sequence>MSKAFLLTSAVEGVVVVDDDMLSDVGRLLRFLKAVVDVGRPPFVAKAAAAWVTPNNANTVVNLKEATMMMIFLSFQIEPLYSKVLFHAHTLFRCLVLTCVADLVVVV</sequence>
<gene>
    <name evidence="1" type="ORF">GOCE00092_LOCUS1658</name>
</gene>
<dbReference type="EMBL" id="HBGK01003076">
    <property type="protein sequence ID" value="CAD9272751.1"/>
    <property type="molecule type" value="Transcribed_RNA"/>
</dbReference>
<organism evidence="1">
    <name type="scientific">Grammatophora oceanica</name>
    <dbReference type="NCBI Taxonomy" id="210454"/>
    <lineage>
        <taxon>Eukaryota</taxon>
        <taxon>Sar</taxon>
        <taxon>Stramenopiles</taxon>
        <taxon>Ochrophyta</taxon>
        <taxon>Bacillariophyta</taxon>
        <taxon>Fragilariophyceae</taxon>
        <taxon>Fragilariophycidae</taxon>
        <taxon>Rhabdonematales</taxon>
        <taxon>Grammatophoraceae</taxon>
        <taxon>Grammatophora</taxon>
    </lineage>
</organism>
<evidence type="ECO:0000313" key="1">
    <source>
        <dbReference type="EMBL" id="CAD9272751.1"/>
    </source>
</evidence>
<reference evidence="1" key="1">
    <citation type="submission" date="2021-01" db="EMBL/GenBank/DDBJ databases">
        <authorList>
            <person name="Corre E."/>
            <person name="Pelletier E."/>
            <person name="Niang G."/>
            <person name="Scheremetjew M."/>
            <person name="Finn R."/>
            <person name="Kale V."/>
            <person name="Holt S."/>
            <person name="Cochrane G."/>
            <person name="Meng A."/>
            <person name="Brown T."/>
            <person name="Cohen L."/>
        </authorList>
    </citation>
    <scope>NUCLEOTIDE SEQUENCE</scope>
    <source>
        <strain evidence="1">CCMP 410</strain>
    </source>
</reference>
<proteinExistence type="predicted"/>
<name>A0A7S1UN15_9STRA</name>